<evidence type="ECO:0000313" key="6">
    <source>
        <dbReference type="Proteomes" id="UP000314986"/>
    </source>
</evidence>
<feature type="active site" evidence="2 3">
    <location>
        <position position="193"/>
    </location>
</feature>
<dbReference type="PROSITE" id="PS50203">
    <property type="entry name" value="CALPAIN_CAT"/>
    <property type="match status" value="1"/>
</dbReference>
<dbReference type="SUPFAM" id="SSF54001">
    <property type="entry name" value="Cysteine proteinases"/>
    <property type="match status" value="1"/>
</dbReference>
<dbReference type="InterPro" id="IPR038765">
    <property type="entry name" value="Papain-like_cys_pep_sf"/>
</dbReference>
<keyword evidence="6" id="KW-1185">Reference proteome</keyword>
<reference evidence="6" key="2">
    <citation type="journal article" date="2007" name="PLoS Biol.">
        <title>Survey sequencing and comparative analysis of the elephant shark (Callorhinchus milii) genome.</title>
        <authorList>
            <person name="Venkatesh B."/>
            <person name="Kirkness E.F."/>
            <person name="Loh Y.H."/>
            <person name="Halpern A.L."/>
            <person name="Lee A.P."/>
            <person name="Johnson J."/>
            <person name="Dandona N."/>
            <person name="Viswanathan L.D."/>
            <person name="Tay A."/>
            <person name="Venter J.C."/>
            <person name="Strausberg R.L."/>
            <person name="Brenner S."/>
        </authorList>
    </citation>
    <scope>NUCLEOTIDE SEQUENCE [LARGE SCALE GENOMIC DNA]</scope>
</reference>
<comment type="similarity">
    <text evidence="1">Belongs to the peptidase C2 family.</text>
</comment>
<reference evidence="6" key="3">
    <citation type="journal article" date="2014" name="Nature">
        <title>Elephant shark genome provides unique insights into gnathostome evolution.</title>
        <authorList>
            <consortium name="International Elephant Shark Genome Sequencing Consortium"/>
            <person name="Venkatesh B."/>
            <person name="Lee A.P."/>
            <person name="Ravi V."/>
            <person name="Maurya A.K."/>
            <person name="Lian M.M."/>
            <person name="Swann J.B."/>
            <person name="Ohta Y."/>
            <person name="Flajnik M.F."/>
            <person name="Sutoh Y."/>
            <person name="Kasahara M."/>
            <person name="Hoon S."/>
            <person name="Gangu V."/>
            <person name="Roy S.W."/>
            <person name="Irimia M."/>
            <person name="Korzh V."/>
            <person name="Kondrychyn I."/>
            <person name="Lim Z.W."/>
            <person name="Tay B.H."/>
            <person name="Tohari S."/>
            <person name="Kong K.W."/>
            <person name="Ho S."/>
            <person name="Lorente-Galdos B."/>
            <person name="Quilez J."/>
            <person name="Marques-Bonet T."/>
            <person name="Raney B.J."/>
            <person name="Ingham P.W."/>
            <person name="Tay A."/>
            <person name="Hillier L.W."/>
            <person name="Minx P."/>
            <person name="Boehm T."/>
            <person name="Wilson R.K."/>
            <person name="Brenner S."/>
            <person name="Warren W.C."/>
        </authorList>
    </citation>
    <scope>NUCLEOTIDE SEQUENCE [LARGE SCALE GENOMIC DNA]</scope>
</reference>
<dbReference type="Ensembl" id="ENSCMIT00000044512.1">
    <property type="protein sequence ID" value="ENSCMIP00000043884.1"/>
    <property type="gene ID" value="ENSCMIG00000018177.1"/>
</dbReference>
<feature type="active site" evidence="2 3">
    <location>
        <position position="15"/>
    </location>
</feature>
<dbReference type="GeneTree" id="ENSGT00940000160421"/>
<proteinExistence type="inferred from homology"/>
<dbReference type="Pfam" id="PF00648">
    <property type="entry name" value="Peptidase_C2"/>
    <property type="match status" value="1"/>
</dbReference>
<dbReference type="GO" id="GO:0005737">
    <property type="term" value="C:cytoplasm"/>
    <property type="evidence" value="ECO:0007669"/>
    <property type="project" value="TreeGrafter"/>
</dbReference>
<protein>
    <recommendedName>
        <fullName evidence="4">Calpain catalytic domain-containing protein</fullName>
    </recommendedName>
</protein>
<accession>A0A4W3JKC2</accession>
<dbReference type="PRINTS" id="PR00704">
    <property type="entry name" value="CALPAIN"/>
</dbReference>
<name>A0A4W3JKC2_CALMI</name>
<dbReference type="SMART" id="SM00230">
    <property type="entry name" value="CysPc"/>
    <property type="match status" value="1"/>
</dbReference>
<evidence type="ECO:0000256" key="1">
    <source>
        <dbReference type="ARBA" id="ARBA00007623"/>
    </source>
</evidence>
<dbReference type="InterPro" id="IPR001300">
    <property type="entry name" value="Peptidase_C2_calpain_cat"/>
</dbReference>
<evidence type="ECO:0000313" key="5">
    <source>
        <dbReference type="Ensembl" id="ENSCMIP00000043884.1"/>
    </source>
</evidence>
<feature type="active site" evidence="2 3">
    <location>
        <position position="170"/>
    </location>
</feature>
<organism evidence="5 6">
    <name type="scientific">Callorhinchus milii</name>
    <name type="common">Ghost shark</name>
    <dbReference type="NCBI Taxonomy" id="7868"/>
    <lineage>
        <taxon>Eukaryota</taxon>
        <taxon>Metazoa</taxon>
        <taxon>Chordata</taxon>
        <taxon>Craniata</taxon>
        <taxon>Vertebrata</taxon>
        <taxon>Chondrichthyes</taxon>
        <taxon>Holocephali</taxon>
        <taxon>Chimaeriformes</taxon>
        <taxon>Callorhinchidae</taxon>
        <taxon>Callorhinchus</taxon>
    </lineage>
</organism>
<reference evidence="5" key="5">
    <citation type="submission" date="2025-09" db="UniProtKB">
        <authorList>
            <consortium name="Ensembl"/>
        </authorList>
    </citation>
    <scope>IDENTIFICATION</scope>
</reference>
<dbReference type="STRING" id="7868.ENSCMIP00000043884"/>
<dbReference type="PANTHER" id="PTHR10183:SF302">
    <property type="entry name" value="CALPAIN-14"/>
    <property type="match status" value="1"/>
</dbReference>
<dbReference type="CDD" id="cd00044">
    <property type="entry name" value="CysPc"/>
    <property type="match status" value="1"/>
</dbReference>
<keyword evidence="3" id="KW-0788">Thiol protease</keyword>
<dbReference type="GO" id="GO:0004198">
    <property type="term" value="F:calcium-dependent cysteine-type endopeptidase activity"/>
    <property type="evidence" value="ECO:0007669"/>
    <property type="project" value="InterPro"/>
</dbReference>
<sequence>FNPLGNGEPMEPGDCWFLAALGALTMNENMFSQVVPSNQSCQQNYCGIFHFRFWHFGDWTDVVVDDQLPTDERGNLIFVHSSDKNEFWCALLEKAYAKLQGSYADLHMGQISEALVDFTGGILIDIELAKAPDNLWQWMQKADNQRLFMGCSTPSGKLEFKLPNGLLLTHAYTVTGIKEVKKNQKEQLVRVRNPWGNAEWNGSWSDNSKEWDIVDPKVKKRLLLNRNDGEFWMALKDFMANFKRLVFCSPNPDFMIDQSHLQWHYACHQEKWVKGVTAGGKMRYKGKSCSVVVRALTSQLRRCSFDSCSG</sequence>
<dbReference type="OMA" id="VELMICK"/>
<evidence type="ECO:0000256" key="2">
    <source>
        <dbReference type="PIRSR" id="PIRSR622684-1"/>
    </source>
</evidence>
<dbReference type="Gene3D" id="3.90.70.10">
    <property type="entry name" value="Cysteine proteinases"/>
    <property type="match status" value="1"/>
</dbReference>
<dbReference type="InParanoid" id="A0A4W3JKC2"/>
<dbReference type="GO" id="GO:0006508">
    <property type="term" value="P:proteolysis"/>
    <property type="evidence" value="ECO:0007669"/>
    <property type="project" value="UniProtKB-KW"/>
</dbReference>
<dbReference type="PANTHER" id="PTHR10183">
    <property type="entry name" value="CALPAIN"/>
    <property type="match status" value="1"/>
</dbReference>
<dbReference type="Proteomes" id="UP000314986">
    <property type="component" value="Unassembled WGS sequence"/>
</dbReference>
<reference evidence="6" key="1">
    <citation type="journal article" date="2006" name="Science">
        <title>Ancient noncoding elements conserved in the human genome.</title>
        <authorList>
            <person name="Venkatesh B."/>
            <person name="Kirkness E.F."/>
            <person name="Loh Y.H."/>
            <person name="Halpern A.L."/>
            <person name="Lee A.P."/>
            <person name="Johnson J."/>
            <person name="Dandona N."/>
            <person name="Viswanathan L.D."/>
            <person name="Tay A."/>
            <person name="Venter J.C."/>
            <person name="Strausberg R.L."/>
            <person name="Brenner S."/>
        </authorList>
    </citation>
    <scope>NUCLEOTIDE SEQUENCE [LARGE SCALE GENOMIC DNA]</scope>
</reference>
<reference evidence="5" key="4">
    <citation type="submission" date="2025-08" db="UniProtKB">
        <authorList>
            <consortium name="Ensembl"/>
        </authorList>
    </citation>
    <scope>IDENTIFICATION</scope>
</reference>
<keyword evidence="3" id="KW-0645">Protease</keyword>
<dbReference type="AlphaFoldDB" id="A0A4W3JKC2"/>
<feature type="domain" description="Calpain catalytic" evidence="4">
    <location>
        <begin position="13"/>
        <end position="251"/>
    </location>
</feature>
<dbReference type="FunFam" id="3.90.70.10:FF:000054">
    <property type="entry name" value="Calpain 14"/>
    <property type="match status" value="1"/>
</dbReference>
<evidence type="ECO:0000256" key="3">
    <source>
        <dbReference type="PROSITE-ProRule" id="PRU00239"/>
    </source>
</evidence>
<evidence type="ECO:0000259" key="4">
    <source>
        <dbReference type="PROSITE" id="PS50203"/>
    </source>
</evidence>
<dbReference type="InterPro" id="IPR022684">
    <property type="entry name" value="Calpain_cysteine_protease"/>
</dbReference>
<keyword evidence="3" id="KW-0378">Hydrolase</keyword>